<comment type="caution">
    <text evidence="1">The sequence shown here is derived from an EMBL/GenBank/DDBJ whole genome shotgun (WGS) entry which is preliminary data.</text>
</comment>
<keyword evidence="2" id="KW-1185">Reference proteome</keyword>
<reference evidence="1 2" key="1">
    <citation type="submission" date="2024-05" db="EMBL/GenBank/DDBJ databases">
        <title>Haplotype-resolved chromosome-level genome assembly of Huyou (Citrus changshanensis).</title>
        <authorList>
            <person name="Miao C."/>
            <person name="Chen W."/>
            <person name="Wu Y."/>
            <person name="Wang L."/>
            <person name="Zhao S."/>
            <person name="Grierson D."/>
            <person name="Xu C."/>
            <person name="Chen K."/>
        </authorList>
    </citation>
    <scope>NUCLEOTIDE SEQUENCE [LARGE SCALE GENOMIC DNA]</scope>
    <source>
        <strain evidence="1">01-14</strain>
        <tissue evidence="1">Leaf</tissue>
    </source>
</reference>
<evidence type="ECO:0000313" key="1">
    <source>
        <dbReference type="EMBL" id="KAK9199561.1"/>
    </source>
</evidence>
<organism evidence="1 2">
    <name type="scientific">Citrus x changshan-huyou</name>
    <dbReference type="NCBI Taxonomy" id="2935761"/>
    <lineage>
        <taxon>Eukaryota</taxon>
        <taxon>Viridiplantae</taxon>
        <taxon>Streptophyta</taxon>
        <taxon>Embryophyta</taxon>
        <taxon>Tracheophyta</taxon>
        <taxon>Spermatophyta</taxon>
        <taxon>Magnoliopsida</taxon>
        <taxon>eudicotyledons</taxon>
        <taxon>Gunneridae</taxon>
        <taxon>Pentapetalae</taxon>
        <taxon>rosids</taxon>
        <taxon>malvids</taxon>
        <taxon>Sapindales</taxon>
        <taxon>Rutaceae</taxon>
        <taxon>Aurantioideae</taxon>
        <taxon>Citrus</taxon>
    </lineage>
</organism>
<accession>A0AAP0M692</accession>
<name>A0AAP0M692_9ROSI</name>
<gene>
    <name evidence="1" type="ORF">WN944_014753</name>
</gene>
<dbReference type="EMBL" id="JBCGBO010000005">
    <property type="protein sequence ID" value="KAK9199561.1"/>
    <property type="molecule type" value="Genomic_DNA"/>
</dbReference>
<sequence length="111" mass="12058">MDQLGCKKKSDAVGFEKISQNICQKAGIMSGSKNVEGKKESQDHLTSREAQQLNSAQMSLVKEFPLNEAQIELGCNGYGNGRSRSSDRKGDISGAWTPAPQTAIKIISWNV</sequence>
<dbReference type="Proteomes" id="UP001428341">
    <property type="component" value="Unassembled WGS sequence"/>
</dbReference>
<dbReference type="AlphaFoldDB" id="A0AAP0M692"/>
<evidence type="ECO:0000313" key="2">
    <source>
        <dbReference type="Proteomes" id="UP001428341"/>
    </source>
</evidence>
<protein>
    <submittedName>
        <fullName evidence="1">Uncharacterized protein</fullName>
    </submittedName>
</protein>
<proteinExistence type="predicted"/>